<name>A0A8J7U632_9BACT</name>
<feature type="transmembrane region" description="Helical" evidence="1">
    <location>
        <begin position="12"/>
        <end position="35"/>
    </location>
</feature>
<feature type="transmembrane region" description="Helical" evidence="1">
    <location>
        <begin position="190"/>
        <end position="210"/>
    </location>
</feature>
<dbReference type="PANTHER" id="PTHR34219:SF8">
    <property type="entry name" value="PEPSY DOMAIN-CONTAINING PROTEIN"/>
    <property type="match status" value="1"/>
</dbReference>
<reference evidence="2" key="1">
    <citation type="submission" date="2021-03" db="EMBL/GenBank/DDBJ databases">
        <authorList>
            <person name="Wang G."/>
        </authorList>
    </citation>
    <scope>NUCLEOTIDE SEQUENCE</scope>
    <source>
        <strain evidence="2">KCTC 12899</strain>
    </source>
</reference>
<keyword evidence="1" id="KW-0812">Transmembrane</keyword>
<dbReference type="AlphaFoldDB" id="A0A8J7U632"/>
<dbReference type="RefSeq" id="WP_207863197.1">
    <property type="nucleotide sequence ID" value="NZ_JAFREP010000052.1"/>
</dbReference>
<dbReference type="Proteomes" id="UP000664417">
    <property type="component" value="Unassembled WGS sequence"/>
</dbReference>
<keyword evidence="1" id="KW-1133">Transmembrane helix</keyword>
<dbReference type="InterPro" id="IPR005625">
    <property type="entry name" value="PepSY-ass_TM"/>
</dbReference>
<dbReference type="Pfam" id="PF03929">
    <property type="entry name" value="PepSY_TM"/>
    <property type="match status" value="1"/>
</dbReference>
<evidence type="ECO:0000313" key="2">
    <source>
        <dbReference type="EMBL" id="MBO1323193.1"/>
    </source>
</evidence>
<keyword evidence="1" id="KW-0472">Membrane</keyword>
<protein>
    <submittedName>
        <fullName evidence="2">PepSY domain-containing protein</fullName>
    </submittedName>
</protein>
<dbReference type="PANTHER" id="PTHR34219">
    <property type="entry name" value="IRON-REGULATED INNER MEMBRANE PROTEIN-RELATED"/>
    <property type="match status" value="1"/>
</dbReference>
<evidence type="ECO:0000256" key="1">
    <source>
        <dbReference type="SAM" id="Phobius"/>
    </source>
</evidence>
<gene>
    <name evidence="2" type="ORF">J3U88_32310</name>
</gene>
<organism evidence="2 3">
    <name type="scientific">Acanthopleuribacter pedis</name>
    <dbReference type="NCBI Taxonomy" id="442870"/>
    <lineage>
        <taxon>Bacteria</taxon>
        <taxon>Pseudomonadati</taxon>
        <taxon>Acidobacteriota</taxon>
        <taxon>Holophagae</taxon>
        <taxon>Acanthopleuribacterales</taxon>
        <taxon>Acanthopleuribacteraceae</taxon>
        <taxon>Acanthopleuribacter</taxon>
    </lineage>
</organism>
<proteinExistence type="predicted"/>
<dbReference type="EMBL" id="JAFREP010000052">
    <property type="protein sequence ID" value="MBO1323193.1"/>
    <property type="molecule type" value="Genomic_DNA"/>
</dbReference>
<keyword evidence="3" id="KW-1185">Reference proteome</keyword>
<sequence>MALKKKNLWRLHSWMGLLAGVPMLLIALTGSWLVFKPELDALLLPERHVVAPSPDGRLAFDELLARVRQAHPDQVVVGWSVSEQAARADVLFLVERGQGMWRKLYLDAQQGRLLSGPLALEDGINDWLLSLHYTLLGGHLGMLVAGVIALLLLGLGITGFMIYRRFWRRMLQLNFRQAWRGLAGEFHRKLGVLAAPLFLIMGVTGAYWNITHAVADLAEHGLSDEHEVVTRSWLGDSLSLDQLVANSVADLKGYRPFYIALPYQEQGGLTFYGQVPERGFLRGPYGITFTYHRETGALQAKQDIREQHAAVQLVDAFRPLHFGNFGGLPVKIFYCVFGMMPAWLALSGFAVFFLRRGKKGKASVPKQITEDRAEAA</sequence>
<feature type="transmembrane region" description="Helical" evidence="1">
    <location>
        <begin position="140"/>
        <end position="163"/>
    </location>
</feature>
<comment type="caution">
    <text evidence="2">The sequence shown here is derived from an EMBL/GenBank/DDBJ whole genome shotgun (WGS) entry which is preliminary data.</text>
</comment>
<feature type="transmembrane region" description="Helical" evidence="1">
    <location>
        <begin position="331"/>
        <end position="354"/>
    </location>
</feature>
<accession>A0A8J7U632</accession>
<evidence type="ECO:0000313" key="3">
    <source>
        <dbReference type="Proteomes" id="UP000664417"/>
    </source>
</evidence>